<keyword evidence="4 9" id="KW-0808">Transferase</keyword>
<dbReference type="Gene3D" id="3.30.230.10">
    <property type="match status" value="1"/>
</dbReference>
<comment type="catalytic activity">
    <reaction evidence="9">
        <text>4-CDP-2-C-methyl-D-erythritol + ATP = 4-CDP-2-C-methyl-D-erythritol 2-phosphate + ADP + H(+)</text>
        <dbReference type="Rhea" id="RHEA:18437"/>
        <dbReference type="ChEBI" id="CHEBI:15378"/>
        <dbReference type="ChEBI" id="CHEBI:30616"/>
        <dbReference type="ChEBI" id="CHEBI:57823"/>
        <dbReference type="ChEBI" id="CHEBI:57919"/>
        <dbReference type="ChEBI" id="CHEBI:456216"/>
        <dbReference type="EC" id="2.7.1.148"/>
    </reaction>
</comment>
<dbReference type="GO" id="GO:0016114">
    <property type="term" value="P:terpenoid biosynthetic process"/>
    <property type="evidence" value="ECO:0007669"/>
    <property type="project" value="InterPro"/>
</dbReference>
<dbReference type="SUPFAM" id="SSF55060">
    <property type="entry name" value="GHMP Kinase, C-terminal domain"/>
    <property type="match status" value="1"/>
</dbReference>
<dbReference type="UniPathway" id="UPA00056">
    <property type="reaction ID" value="UER00094"/>
</dbReference>
<dbReference type="InterPro" id="IPR004424">
    <property type="entry name" value="IspE"/>
</dbReference>
<dbReference type="Proteomes" id="UP000189004">
    <property type="component" value="Unassembled WGS sequence"/>
</dbReference>
<dbReference type="InterPro" id="IPR013750">
    <property type="entry name" value="GHMP_kinase_C_dom"/>
</dbReference>
<comment type="caution">
    <text evidence="13">The sequence shown here is derived from an EMBL/GenBank/DDBJ whole genome shotgun (WGS) entry which is preliminary data.</text>
</comment>
<dbReference type="InterPro" id="IPR014721">
    <property type="entry name" value="Ribsml_uS5_D2-typ_fold_subgr"/>
</dbReference>
<keyword evidence="6 9" id="KW-0418">Kinase</keyword>
<keyword evidence="9" id="KW-0414">Isoprene biosynthesis</keyword>
<organism evidence="13 14">
    <name type="scientific">Nocardiopsis sinuspersici</name>
    <dbReference type="NCBI Taxonomy" id="501010"/>
    <lineage>
        <taxon>Bacteria</taxon>
        <taxon>Bacillati</taxon>
        <taxon>Actinomycetota</taxon>
        <taxon>Actinomycetes</taxon>
        <taxon>Streptosporangiales</taxon>
        <taxon>Nocardiopsidaceae</taxon>
        <taxon>Nocardiopsis</taxon>
    </lineage>
</organism>
<evidence type="ECO:0000256" key="5">
    <source>
        <dbReference type="ARBA" id="ARBA00022741"/>
    </source>
</evidence>
<dbReference type="PIRSF" id="PIRSF010376">
    <property type="entry name" value="IspE"/>
    <property type="match status" value="1"/>
</dbReference>
<evidence type="ECO:0000313" key="13">
    <source>
        <dbReference type="EMBL" id="OOC55521.1"/>
    </source>
</evidence>
<evidence type="ECO:0000256" key="7">
    <source>
        <dbReference type="ARBA" id="ARBA00022840"/>
    </source>
</evidence>
<evidence type="ECO:0000256" key="3">
    <source>
        <dbReference type="ARBA" id="ARBA00017473"/>
    </source>
</evidence>
<keyword evidence="7 9" id="KW-0067">ATP-binding</keyword>
<dbReference type="RefSeq" id="WP_236743394.1">
    <property type="nucleotide sequence ID" value="NZ_MCOK01000001.1"/>
</dbReference>
<name>A0A1V3C3Z7_9ACTN</name>
<proteinExistence type="inferred from homology"/>
<comment type="similarity">
    <text evidence="1 9">Belongs to the GHMP kinase family. IspE subfamily.</text>
</comment>
<sequence length="333" mass="33295">MRVPAKVNLQLAVGPRREDGFHDLVNVFHAVSLFDEVTVREAPPRQPNPSGAGESASSGADTGVSVTAADPPEASACAGLTAGGGLGSHLARVPLDESNLAARAVALLAERTGRGSPVTVHLDKHIPVAGGMAGGSADAAAALLACDRLWGCDLPPRTLAGYAADLGSDVPFALMGATAVGMGRGEILRPLAAPGRLRWVFALSPHGLSTASVFGEYDRLRPDAPEPRLDPALATALAGGDPAALGAALTNDLQEAALSLLPELERTLKTGSGAGALGALVSGSGPTCAFLVGGVDEAEADGREAAVVAELEGSGLCEQVVSAYGDVPGATVL</sequence>
<evidence type="ECO:0000256" key="4">
    <source>
        <dbReference type="ARBA" id="ARBA00022679"/>
    </source>
</evidence>
<protein>
    <recommendedName>
        <fullName evidence="3 9">4-diphosphocytidyl-2-C-methyl-D-erythritol kinase</fullName>
        <shortName evidence="9">CMK</shortName>
        <ecNumber evidence="2 9">2.7.1.148</ecNumber>
    </recommendedName>
    <alternativeName>
        <fullName evidence="8 9">4-(cytidine-5'-diphospho)-2-C-methyl-D-erythritol kinase</fullName>
    </alternativeName>
</protein>
<dbReference type="GO" id="GO:0005524">
    <property type="term" value="F:ATP binding"/>
    <property type="evidence" value="ECO:0007669"/>
    <property type="project" value="UniProtKB-UniRule"/>
</dbReference>
<dbReference type="PANTHER" id="PTHR43527">
    <property type="entry name" value="4-DIPHOSPHOCYTIDYL-2-C-METHYL-D-ERYTHRITOL KINASE, CHLOROPLASTIC"/>
    <property type="match status" value="1"/>
</dbReference>
<evidence type="ECO:0000313" key="14">
    <source>
        <dbReference type="Proteomes" id="UP000189004"/>
    </source>
</evidence>
<accession>A0A1V3C3Z7</accession>
<dbReference type="EC" id="2.7.1.148" evidence="2 9"/>
<dbReference type="InterPro" id="IPR036554">
    <property type="entry name" value="GHMP_kinase_C_sf"/>
</dbReference>
<dbReference type="GO" id="GO:0050515">
    <property type="term" value="F:4-(cytidine 5'-diphospho)-2-C-methyl-D-erythritol kinase activity"/>
    <property type="evidence" value="ECO:0007669"/>
    <property type="project" value="UniProtKB-UniRule"/>
</dbReference>
<evidence type="ECO:0000256" key="8">
    <source>
        <dbReference type="ARBA" id="ARBA00032554"/>
    </source>
</evidence>
<evidence type="ECO:0000256" key="9">
    <source>
        <dbReference type="HAMAP-Rule" id="MF_00061"/>
    </source>
</evidence>
<dbReference type="InterPro" id="IPR020568">
    <property type="entry name" value="Ribosomal_Su5_D2-typ_SF"/>
</dbReference>
<comment type="function">
    <text evidence="9">Catalyzes the phosphorylation of the position 2 hydroxy group of 4-diphosphocytidyl-2C-methyl-D-erythritol.</text>
</comment>
<reference evidence="14" key="1">
    <citation type="submission" date="2016-08" db="EMBL/GenBank/DDBJ databases">
        <authorList>
            <person name="Tokovenko B."/>
            <person name="Kalinowski J."/>
        </authorList>
    </citation>
    <scope>NUCLEOTIDE SEQUENCE [LARGE SCALE GENOMIC DNA]</scope>
    <source>
        <strain evidence="14">UTMC102</strain>
    </source>
</reference>
<feature type="compositionally biased region" description="Low complexity" evidence="10">
    <location>
        <begin position="50"/>
        <end position="60"/>
    </location>
</feature>
<gene>
    <name evidence="9" type="primary">ispE</name>
    <name evidence="13" type="ORF">NOSIN_18265</name>
</gene>
<dbReference type="Pfam" id="PF08544">
    <property type="entry name" value="GHMP_kinases_C"/>
    <property type="match status" value="1"/>
</dbReference>
<evidence type="ECO:0000256" key="10">
    <source>
        <dbReference type="SAM" id="MobiDB-lite"/>
    </source>
</evidence>
<keyword evidence="14" id="KW-1185">Reference proteome</keyword>
<feature type="active site" evidence="9">
    <location>
        <position position="6"/>
    </location>
</feature>
<comment type="pathway">
    <text evidence="9">Isoprenoid biosynthesis; isopentenyl diphosphate biosynthesis via DXP pathway; isopentenyl diphosphate from 1-deoxy-D-xylulose 5-phosphate: step 3/6.</text>
</comment>
<feature type="binding site" evidence="9">
    <location>
        <begin position="127"/>
        <end position="137"/>
    </location>
    <ligand>
        <name>ATP</name>
        <dbReference type="ChEBI" id="CHEBI:30616"/>
    </ligand>
</feature>
<evidence type="ECO:0000259" key="12">
    <source>
        <dbReference type="Pfam" id="PF08544"/>
    </source>
</evidence>
<evidence type="ECO:0000256" key="2">
    <source>
        <dbReference type="ARBA" id="ARBA00012052"/>
    </source>
</evidence>
<evidence type="ECO:0000256" key="6">
    <source>
        <dbReference type="ARBA" id="ARBA00022777"/>
    </source>
</evidence>
<feature type="region of interest" description="Disordered" evidence="10">
    <location>
        <begin position="39"/>
        <end position="70"/>
    </location>
</feature>
<dbReference type="InterPro" id="IPR006204">
    <property type="entry name" value="GHMP_kinase_N_dom"/>
</dbReference>
<dbReference type="STRING" id="501010.NOSIN_18265"/>
<feature type="domain" description="GHMP kinase N-terminal" evidence="11">
    <location>
        <begin position="99"/>
        <end position="176"/>
    </location>
</feature>
<dbReference type="HAMAP" id="MF_00061">
    <property type="entry name" value="IspE"/>
    <property type="match status" value="1"/>
</dbReference>
<dbReference type="GO" id="GO:0019288">
    <property type="term" value="P:isopentenyl diphosphate biosynthetic process, methylerythritol 4-phosphate pathway"/>
    <property type="evidence" value="ECO:0007669"/>
    <property type="project" value="UniProtKB-UniRule"/>
</dbReference>
<feature type="active site" evidence="9">
    <location>
        <position position="169"/>
    </location>
</feature>
<evidence type="ECO:0000256" key="1">
    <source>
        <dbReference type="ARBA" id="ARBA00009684"/>
    </source>
</evidence>
<dbReference type="EMBL" id="MCOK01000001">
    <property type="protein sequence ID" value="OOC55521.1"/>
    <property type="molecule type" value="Genomic_DNA"/>
</dbReference>
<evidence type="ECO:0000259" key="11">
    <source>
        <dbReference type="Pfam" id="PF00288"/>
    </source>
</evidence>
<dbReference type="Pfam" id="PF00288">
    <property type="entry name" value="GHMP_kinases_N"/>
    <property type="match status" value="1"/>
</dbReference>
<dbReference type="AlphaFoldDB" id="A0A1V3C3Z7"/>
<dbReference type="SUPFAM" id="SSF54211">
    <property type="entry name" value="Ribosomal protein S5 domain 2-like"/>
    <property type="match status" value="1"/>
</dbReference>
<dbReference type="PANTHER" id="PTHR43527:SF2">
    <property type="entry name" value="4-DIPHOSPHOCYTIDYL-2-C-METHYL-D-ERYTHRITOL KINASE, CHLOROPLASTIC"/>
    <property type="match status" value="1"/>
</dbReference>
<dbReference type="Gene3D" id="3.30.70.890">
    <property type="entry name" value="GHMP kinase, C-terminal domain"/>
    <property type="match status" value="1"/>
</dbReference>
<keyword evidence="5 9" id="KW-0547">Nucleotide-binding</keyword>
<feature type="domain" description="GHMP kinase C-terminal" evidence="12">
    <location>
        <begin position="234"/>
        <end position="295"/>
    </location>
</feature>
<dbReference type="NCBIfam" id="NF002870">
    <property type="entry name" value="PRK03188.1"/>
    <property type="match status" value="1"/>
</dbReference>